<dbReference type="AlphaFoldDB" id="C0QT23"/>
<dbReference type="RefSeq" id="WP_015898846.1">
    <property type="nucleotide sequence ID" value="NC_012440.1"/>
</dbReference>
<evidence type="ECO:0000256" key="3">
    <source>
        <dbReference type="ARBA" id="ARBA00023065"/>
    </source>
</evidence>
<name>C0QT23_PERMH</name>
<keyword evidence="4" id="KW-0175">Coiled coil</keyword>
<evidence type="ECO:0000256" key="4">
    <source>
        <dbReference type="SAM" id="Coils"/>
    </source>
</evidence>
<keyword evidence="3" id="KW-0406">Ion transport</keyword>
<dbReference type="EMBL" id="CP001230">
    <property type="protein sequence ID" value="ACO04742.1"/>
    <property type="molecule type" value="Genomic_DNA"/>
</dbReference>
<dbReference type="PaxDb" id="123214-PERMA_0040"/>
<evidence type="ECO:0000313" key="6">
    <source>
        <dbReference type="Proteomes" id="UP000001366"/>
    </source>
</evidence>
<dbReference type="PANTHER" id="PTHR11671">
    <property type="entry name" value="V-TYPE ATP SYNTHASE SUBUNIT D"/>
    <property type="match status" value="1"/>
</dbReference>
<dbReference type="KEGG" id="pmx:PERMA_0040"/>
<dbReference type="eggNOG" id="COG1394">
    <property type="taxonomic scope" value="Bacteria"/>
</dbReference>
<proteinExistence type="inferred from homology"/>
<gene>
    <name evidence="5" type="ordered locus">PERMA_0040</name>
</gene>
<evidence type="ECO:0000256" key="1">
    <source>
        <dbReference type="ARBA" id="ARBA00005850"/>
    </source>
</evidence>
<organism evidence="5 6">
    <name type="scientific">Persephonella marina (strain DSM 14350 / EX-H1)</name>
    <dbReference type="NCBI Taxonomy" id="123214"/>
    <lineage>
        <taxon>Bacteria</taxon>
        <taxon>Pseudomonadati</taxon>
        <taxon>Aquificota</taxon>
        <taxon>Aquificia</taxon>
        <taxon>Aquificales</taxon>
        <taxon>Hydrogenothermaceae</taxon>
        <taxon>Persephonella</taxon>
    </lineage>
</organism>
<dbReference type="InterPro" id="IPR002699">
    <property type="entry name" value="V_ATPase_D"/>
</dbReference>
<comment type="similarity">
    <text evidence="1">Belongs to the V-ATPase D subunit family.</text>
</comment>
<feature type="coiled-coil region" evidence="4">
    <location>
        <begin position="170"/>
        <end position="197"/>
    </location>
</feature>
<dbReference type="EC" id="3.6.3.14" evidence="5"/>
<dbReference type="Pfam" id="PF01813">
    <property type="entry name" value="ATP-synt_D"/>
    <property type="match status" value="1"/>
</dbReference>
<dbReference type="STRING" id="123214.PERMA_0040"/>
<sequence>MIRYTKNKTDLLELKKELSIIKDGKDILEQKRDILLKEILSIIDQVEAYRKRLNEVVQKSYNLLIKAYMEAGKDYVLRESKISVFKGDLKIYEKSFMGIPIPEVKYKVYRVKTPLNPVSEYIFVDLARNSFMEAVRLILEVASTEIKAWKLAEELKKTVVRVNALEHFYIPEYEKAVKEISDSLEEMERELLILIKNLGSEELTF</sequence>
<reference evidence="5 6" key="1">
    <citation type="journal article" date="2009" name="J. Bacteriol.">
        <title>Complete and draft genome sequences of six members of the Aquificales.</title>
        <authorList>
            <person name="Reysenbach A.L."/>
            <person name="Hamamura N."/>
            <person name="Podar M."/>
            <person name="Griffiths E."/>
            <person name="Ferreira S."/>
            <person name="Hochstein R."/>
            <person name="Heidelberg J."/>
            <person name="Johnson J."/>
            <person name="Mead D."/>
            <person name="Pohorille A."/>
            <person name="Sarmiento M."/>
            <person name="Schweighofer K."/>
            <person name="Seshadri R."/>
            <person name="Voytek M.A."/>
        </authorList>
    </citation>
    <scope>NUCLEOTIDE SEQUENCE [LARGE SCALE GENOMIC DNA]</scope>
    <source>
        <strain evidence="6">DSM 14350 / EX-H1</strain>
    </source>
</reference>
<dbReference type="Proteomes" id="UP000001366">
    <property type="component" value="Chromosome"/>
</dbReference>
<dbReference type="HOGENOM" id="CLU_069688_2_1_0"/>
<keyword evidence="5" id="KW-0378">Hydrolase</keyword>
<evidence type="ECO:0000313" key="5">
    <source>
        <dbReference type="EMBL" id="ACO04742.1"/>
    </source>
</evidence>
<keyword evidence="6" id="KW-1185">Reference proteome</keyword>
<keyword evidence="2" id="KW-0813">Transport</keyword>
<dbReference type="GO" id="GO:0016787">
    <property type="term" value="F:hydrolase activity"/>
    <property type="evidence" value="ECO:0007669"/>
    <property type="project" value="UniProtKB-KW"/>
</dbReference>
<evidence type="ECO:0000256" key="2">
    <source>
        <dbReference type="ARBA" id="ARBA00022448"/>
    </source>
</evidence>
<protein>
    <submittedName>
        <fullName evidence="5">V-type ATPase, D subunit</fullName>
        <ecNumber evidence="5">3.6.3.14</ecNumber>
    </submittedName>
</protein>
<dbReference type="NCBIfam" id="TIGR00309">
    <property type="entry name" value="V_ATPase_subD"/>
    <property type="match status" value="1"/>
</dbReference>
<dbReference type="GO" id="GO:0046961">
    <property type="term" value="F:proton-transporting ATPase activity, rotational mechanism"/>
    <property type="evidence" value="ECO:0007669"/>
    <property type="project" value="InterPro"/>
</dbReference>
<dbReference type="Gene3D" id="1.10.287.3240">
    <property type="match status" value="1"/>
</dbReference>
<accession>C0QT23</accession>